<evidence type="ECO:0000313" key="4">
    <source>
        <dbReference type="EMBL" id="PSR24606.1"/>
    </source>
</evidence>
<comment type="caution">
    <text evidence="4">The sequence shown here is derived from an EMBL/GenBank/DDBJ whole genome shotgun (WGS) entry which is preliminary data.</text>
</comment>
<dbReference type="Proteomes" id="UP000242699">
    <property type="component" value="Unassembled WGS sequence"/>
</dbReference>
<dbReference type="PANTHER" id="PTHR39418:SF1">
    <property type="entry name" value="DEHYDROGENASE"/>
    <property type="match status" value="1"/>
</dbReference>
<feature type="domain" description="Formylmethanofuran dehydrogenase subunit E" evidence="3">
    <location>
        <begin position="17"/>
        <end position="154"/>
    </location>
</feature>
<dbReference type="PANTHER" id="PTHR39418">
    <property type="entry name" value="DEHYDROGENASE-RELATED"/>
    <property type="match status" value="1"/>
</dbReference>
<dbReference type="Gene3D" id="1.10.3320.10">
    <property type="entry name" value="pa2218 like domain"/>
    <property type="match status" value="1"/>
</dbReference>
<proteinExistence type="predicted"/>
<dbReference type="AlphaFoldDB" id="A0A2T2WQU6"/>
<name>A0A2T2WQU6_9FIRM</name>
<dbReference type="SUPFAM" id="SSF143555">
    <property type="entry name" value="FwdE-like"/>
    <property type="match status" value="1"/>
</dbReference>
<evidence type="ECO:0000256" key="2">
    <source>
        <dbReference type="ARBA" id="ARBA00023134"/>
    </source>
</evidence>
<accession>A0A2T2WQU6</accession>
<gene>
    <name evidence="4" type="ORF">C7B43_18695</name>
</gene>
<dbReference type="InterPro" id="IPR053194">
    <property type="entry name" value="tRNA_methyltr_O"/>
</dbReference>
<protein>
    <submittedName>
        <fullName evidence="4">Formylmethanofuran dehydrogenase</fullName>
    </submittedName>
</protein>
<reference evidence="4 5" key="1">
    <citation type="journal article" date="2014" name="BMC Genomics">
        <title>Comparison of environmental and isolate Sulfobacillus genomes reveals diverse carbon, sulfur, nitrogen, and hydrogen metabolisms.</title>
        <authorList>
            <person name="Justice N.B."/>
            <person name="Norman A."/>
            <person name="Brown C.T."/>
            <person name="Singh A."/>
            <person name="Thomas B.C."/>
            <person name="Banfield J.F."/>
        </authorList>
    </citation>
    <scope>NUCLEOTIDE SEQUENCE [LARGE SCALE GENOMIC DNA]</scope>
    <source>
        <strain evidence="4">AMDSBA1</strain>
    </source>
</reference>
<keyword evidence="1" id="KW-0547">Nucleotide-binding</keyword>
<evidence type="ECO:0000256" key="1">
    <source>
        <dbReference type="ARBA" id="ARBA00022741"/>
    </source>
</evidence>
<evidence type="ECO:0000313" key="5">
    <source>
        <dbReference type="Proteomes" id="UP000242699"/>
    </source>
</evidence>
<dbReference type="GO" id="GO:0005525">
    <property type="term" value="F:GTP binding"/>
    <property type="evidence" value="ECO:0007669"/>
    <property type="project" value="UniProtKB-KW"/>
</dbReference>
<dbReference type="InterPro" id="IPR003814">
    <property type="entry name" value="FmdEsu_dom"/>
</dbReference>
<dbReference type="Pfam" id="PF02663">
    <property type="entry name" value="FmdE"/>
    <property type="match status" value="1"/>
</dbReference>
<organism evidence="4 5">
    <name type="scientific">Sulfobacillus benefaciens</name>
    <dbReference type="NCBI Taxonomy" id="453960"/>
    <lineage>
        <taxon>Bacteria</taxon>
        <taxon>Bacillati</taxon>
        <taxon>Bacillota</taxon>
        <taxon>Clostridia</taxon>
        <taxon>Eubacteriales</taxon>
        <taxon>Clostridiales Family XVII. Incertae Sedis</taxon>
        <taxon>Sulfobacillus</taxon>
    </lineage>
</organism>
<dbReference type="InterPro" id="IPR023288">
    <property type="entry name" value="Pa2218-like_dom_sf"/>
</dbReference>
<sequence length="213" mass="23935">MTETTITAEELQASEYFHGHRCPAMPQGLRAGHVAMDWLEVPRARGGGELVAIIETGSHHFSGCFADGVMFATGCTFGKGNLIQNPLGKFALTLYVPKSHQAVRLIPHYERMSQCLTMDFFKLRAQGVPPFDLDPKVTEPLIQDVLTKPWTEIFALQEFEDYPFDPVPDVFEAVQCSLCHELTVKSYAQQFHHQWYCKPCLDGIIHARLAPTV</sequence>
<evidence type="ECO:0000259" key="3">
    <source>
        <dbReference type="Pfam" id="PF02663"/>
    </source>
</evidence>
<keyword evidence="2" id="KW-0342">GTP-binding</keyword>
<dbReference type="EMBL" id="PXYT01000073">
    <property type="protein sequence ID" value="PSR24606.1"/>
    <property type="molecule type" value="Genomic_DNA"/>
</dbReference>
<dbReference type="InterPro" id="IPR037103">
    <property type="entry name" value="Tubulin/FtsZ-like_C"/>
</dbReference>
<dbReference type="Gene3D" id="3.30.1330.20">
    <property type="entry name" value="Tubulin/FtsZ, C-terminal domain"/>
    <property type="match status" value="1"/>
</dbReference>